<proteinExistence type="predicted"/>
<evidence type="ECO:0000313" key="4">
    <source>
        <dbReference type="Proteomes" id="UP000785679"/>
    </source>
</evidence>
<name>A0A8J8P610_HALGN</name>
<reference evidence="3" key="1">
    <citation type="submission" date="2019-06" db="EMBL/GenBank/DDBJ databases">
        <authorList>
            <person name="Zheng W."/>
        </authorList>
    </citation>
    <scope>NUCLEOTIDE SEQUENCE</scope>
    <source>
        <strain evidence="3">QDHG01</strain>
    </source>
</reference>
<dbReference type="AlphaFoldDB" id="A0A8J8P610"/>
<feature type="transmembrane region" description="Helical" evidence="2">
    <location>
        <begin position="392"/>
        <end position="415"/>
    </location>
</feature>
<sequence>MDMILLQFNVRGCEVGEQMLSNGKCKECQPGTYLLESPREPTSCKTCKSDQSYCLGGSNIYPTSGYWRSSNTTDNFLLCFNDEACLGGSGDEPQGECSASYQGFMCASCKEDYSQNELSKKCERCPSPISNAFILLLLLIVFLAFIVILVHSNLSSSNNEKNFLPVFLRILVNHLQILTLVASFDFSWPLEVIAFFNSFRPVSESQSQLFSIDCFIKRQSIDSIYQTRVGILAAIPIILVVASIIIWILANLVVQGYKWLKYRKDDTIKLEPLSMSMSPMMKGKKNLNKSIQIEDLSIDNNDNQDSNNSNVFQYNLTLSSQQDDPHFIQAGSSLKGKIVSTIIVVLFLIHPTITREMFNVFNCKDIEGVSRLYGDFEVLCYQGIHSKVAYSIALPSIIVYSLGIPMIGMGIIWVNRKVLDKVLVRQLYGFLYNGYRVGIARYWEIFIIYRKITLLFIQIFLIQRGKIVQALVTLLYLWGILVMVIFLQSYAKETLNSLECISLLTLCISIYFCVYFVAGTLQEGDIPTQYKQKEANLTMFLLIVAMQIGFFAYWVYQFLQEFKYTMKTKYPRIYAVIFSCCKERRFFAEKDLDNYRGRVIQPLMNKIDSIQTFFQKESRMYRKDLVPLYDPEIREAVDQFMQFKANIDSIEKMYSQKALNQRVEDLVLIEKTAQIQEASQSQSSQRDQNQSLKSFSSSVFIENSKKTFTQQKTPINSSPMIGKLKTKKSLKQGTPKMNSKLDLMRQKQNITRIPDLDIEEETKDELFVQFNSSLVEQGQEREKSIEAFKEISKHLSNSQVEESSDDQDSRPSDASSSIIVLTRKQKTQRRQKRRSLLPPAALITENKSQFFKNSTRKEKMKLQASGAVIQKLRKGKTKELSSIDMDLAFQNRDQNDGGNSRRKSVAQHELWTSEGIPSLKQSSAVLTKRTYPKLIDEAILGNISEEGDCW</sequence>
<dbReference type="EMBL" id="RRYP01000075">
    <property type="protein sequence ID" value="TNV88096.1"/>
    <property type="molecule type" value="Genomic_DNA"/>
</dbReference>
<dbReference type="PANTHER" id="PTHR11319:SF35">
    <property type="entry name" value="OUTER MEMBRANE PROTEIN PMPC-RELATED"/>
    <property type="match status" value="1"/>
</dbReference>
<evidence type="ECO:0000256" key="1">
    <source>
        <dbReference type="SAM" id="MobiDB-lite"/>
    </source>
</evidence>
<keyword evidence="4" id="KW-1185">Reference proteome</keyword>
<keyword evidence="2" id="KW-0812">Transmembrane</keyword>
<keyword evidence="2" id="KW-0472">Membrane</keyword>
<dbReference type="Proteomes" id="UP000785679">
    <property type="component" value="Unassembled WGS sequence"/>
</dbReference>
<feature type="compositionally biased region" description="Basic residues" evidence="1">
    <location>
        <begin position="823"/>
        <end position="835"/>
    </location>
</feature>
<feature type="transmembrane region" description="Helical" evidence="2">
    <location>
        <begin position="467"/>
        <end position="488"/>
    </location>
</feature>
<comment type="caution">
    <text evidence="3">The sequence shown here is derived from an EMBL/GenBank/DDBJ whole genome shotgun (WGS) entry which is preliminary data.</text>
</comment>
<gene>
    <name evidence="3" type="ORF">FGO68_gene15873</name>
</gene>
<feature type="transmembrane region" description="Helical" evidence="2">
    <location>
        <begin position="442"/>
        <end position="461"/>
    </location>
</feature>
<feature type="transmembrane region" description="Helical" evidence="2">
    <location>
        <begin position="500"/>
        <end position="518"/>
    </location>
</feature>
<feature type="transmembrane region" description="Helical" evidence="2">
    <location>
        <begin position="166"/>
        <end position="188"/>
    </location>
</feature>
<evidence type="ECO:0008006" key="5">
    <source>
        <dbReference type="Google" id="ProtNLM"/>
    </source>
</evidence>
<evidence type="ECO:0000256" key="2">
    <source>
        <dbReference type="SAM" id="Phobius"/>
    </source>
</evidence>
<protein>
    <recommendedName>
        <fullName evidence="5">Transmembrane protein</fullName>
    </recommendedName>
</protein>
<dbReference type="OrthoDB" id="10035969at2759"/>
<keyword evidence="2" id="KW-1133">Transmembrane helix</keyword>
<feature type="transmembrane region" description="Helical" evidence="2">
    <location>
        <begin position="538"/>
        <end position="559"/>
    </location>
</feature>
<feature type="transmembrane region" description="Helical" evidence="2">
    <location>
        <begin position="132"/>
        <end position="154"/>
    </location>
</feature>
<dbReference type="PANTHER" id="PTHR11319">
    <property type="entry name" value="G PROTEIN-COUPLED RECEPTOR-RELATED"/>
    <property type="match status" value="1"/>
</dbReference>
<feature type="region of interest" description="Disordered" evidence="1">
    <location>
        <begin position="796"/>
        <end position="836"/>
    </location>
</feature>
<evidence type="ECO:0000313" key="3">
    <source>
        <dbReference type="EMBL" id="TNV88096.1"/>
    </source>
</evidence>
<organism evidence="3 4">
    <name type="scientific">Halteria grandinella</name>
    <dbReference type="NCBI Taxonomy" id="5974"/>
    <lineage>
        <taxon>Eukaryota</taxon>
        <taxon>Sar</taxon>
        <taxon>Alveolata</taxon>
        <taxon>Ciliophora</taxon>
        <taxon>Intramacronucleata</taxon>
        <taxon>Spirotrichea</taxon>
        <taxon>Stichotrichia</taxon>
        <taxon>Sporadotrichida</taxon>
        <taxon>Halteriidae</taxon>
        <taxon>Halteria</taxon>
    </lineage>
</organism>
<accession>A0A8J8P610</accession>
<feature type="transmembrane region" description="Helical" evidence="2">
    <location>
        <begin position="231"/>
        <end position="254"/>
    </location>
</feature>